<evidence type="ECO:0000313" key="1">
    <source>
        <dbReference type="EMBL" id="MED6150830.1"/>
    </source>
</evidence>
<keyword evidence="2" id="KW-1185">Reference proteome</keyword>
<comment type="caution">
    <text evidence="1">The sequence shown here is derived from an EMBL/GenBank/DDBJ whole genome shotgun (WGS) entry which is preliminary data.</text>
</comment>
<protein>
    <submittedName>
        <fullName evidence="1">Uncharacterized protein</fullName>
    </submittedName>
</protein>
<name>A0ABU6TRL9_9FABA</name>
<proteinExistence type="predicted"/>
<gene>
    <name evidence="1" type="ORF">PIB30_076314</name>
</gene>
<sequence>MRFVASHSPTFRRCHLREVEGAPLFHRPPVVALATSPSSSPLGSFIHSGAAPSQPPAAFCRRRNSGEHQWNLHCSLQVA</sequence>
<reference evidence="1 2" key="1">
    <citation type="journal article" date="2023" name="Plants (Basel)">
        <title>Bridging the Gap: Combining Genomics and Transcriptomics Approaches to Understand Stylosanthes scabra, an Orphan Legume from the Brazilian Caatinga.</title>
        <authorList>
            <person name="Ferreira-Neto J.R.C."/>
            <person name="da Silva M.D."/>
            <person name="Binneck E."/>
            <person name="de Melo N.F."/>
            <person name="da Silva R.H."/>
            <person name="de Melo A.L.T.M."/>
            <person name="Pandolfi V."/>
            <person name="Bustamante F.O."/>
            <person name="Brasileiro-Vidal A.C."/>
            <person name="Benko-Iseppon A.M."/>
        </authorList>
    </citation>
    <scope>NUCLEOTIDE SEQUENCE [LARGE SCALE GENOMIC DNA]</scope>
    <source>
        <tissue evidence="1">Leaves</tissue>
    </source>
</reference>
<accession>A0ABU6TRL9</accession>
<organism evidence="1 2">
    <name type="scientific">Stylosanthes scabra</name>
    <dbReference type="NCBI Taxonomy" id="79078"/>
    <lineage>
        <taxon>Eukaryota</taxon>
        <taxon>Viridiplantae</taxon>
        <taxon>Streptophyta</taxon>
        <taxon>Embryophyta</taxon>
        <taxon>Tracheophyta</taxon>
        <taxon>Spermatophyta</taxon>
        <taxon>Magnoliopsida</taxon>
        <taxon>eudicotyledons</taxon>
        <taxon>Gunneridae</taxon>
        <taxon>Pentapetalae</taxon>
        <taxon>rosids</taxon>
        <taxon>fabids</taxon>
        <taxon>Fabales</taxon>
        <taxon>Fabaceae</taxon>
        <taxon>Papilionoideae</taxon>
        <taxon>50 kb inversion clade</taxon>
        <taxon>dalbergioids sensu lato</taxon>
        <taxon>Dalbergieae</taxon>
        <taxon>Pterocarpus clade</taxon>
        <taxon>Stylosanthes</taxon>
    </lineage>
</organism>
<dbReference type="EMBL" id="JASCZI010091617">
    <property type="protein sequence ID" value="MED6150830.1"/>
    <property type="molecule type" value="Genomic_DNA"/>
</dbReference>
<dbReference type="Proteomes" id="UP001341840">
    <property type="component" value="Unassembled WGS sequence"/>
</dbReference>
<evidence type="ECO:0000313" key="2">
    <source>
        <dbReference type="Proteomes" id="UP001341840"/>
    </source>
</evidence>